<keyword evidence="2" id="KW-1185">Reference proteome</keyword>
<gene>
    <name evidence="1" type="ORF">HDCHBGLK_03516</name>
</gene>
<dbReference type="HOGENOM" id="CLU_045940_0_0_9"/>
<name>B0N9H9_CLOS5</name>
<dbReference type="KEGG" id="csci:HDCHBGLK_03516"/>
<evidence type="ECO:0000313" key="2">
    <source>
        <dbReference type="Proteomes" id="UP000289664"/>
    </source>
</evidence>
<dbReference type="Proteomes" id="UP000289664">
    <property type="component" value="Chromosome"/>
</dbReference>
<proteinExistence type="predicted"/>
<dbReference type="AlphaFoldDB" id="B0N9H9"/>
<organism evidence="1 2">
    <name type="scientific">Clostridium scindens (strain ATCC 35704 / DSM 5676 / VPI 13733 / 19)</name>
    <dbReference type="NCBI Taxonomy" id="411468"/>
    <lineage>
        <taxon>Bacteria</taxon>
        <taxon>Bacillati</taxon>
        <taxon>Bacillota</taxon>
        <taxon>Clostridia</taxon>
        <taxon>Lachnospirales</taxon>
        <taxon>Lachnospiraceae</taxon>
    </lineage>
</organism>
<reference evidence="1 2" key="1">
    <citation type="journal article" date="2019" name="Appl. Environ. Microbiol.">
        <title>Clostridium scindens ATCC 35704: integration of nutritional requirements, the complete genome sequence, and global transcriptional responses to bile acids.</title>
        <authorList>
            <person name="Devendran S."/>
            <person name="Shrestha R."/>
            <person name="Alves J.M.P."/>
            <person name="Wolf P.G."/>
            <person name="Ly L."/>
            <person name="Hernandez A.G."/>
            <person name="Mendez-Garcia C."/>
            <person name="Inboden A."/>
            <person name="Wiley J."/>
            <person name="Paul O."/>
            <person name="Allen A."/>
            <person name="Springer E."/>
            <person name="Wright C.L."/>
            <person name="Fields C.J."/>
            <person name="Daniel S.L."/>
            <person name="Ridlon J.M."/>
        </authorList>
    </citation>
    <scope>NUCLEOTIDE SEQUENCE [LARGE SCALE GENOMIC DNA]</scope>
    <source>
        <strain evidence="1 2">ATCC 35704</strain>
    </source>
</reference>
<evidence type="ECO:0000313" key="1">
    <source>
        <dbReference type="EMBL" id="QBF76100.1"/>
    </source>
</evidence>
<dbReference type="eggNOG" id="ENOG502ZARP">
    <property type="taxonomic scope" value="Bacteria"/>
</dbReference>
<sequence>MVEKSLFFCYNILKRKGVYVLSRLVVIGNGFDLAHGLHTKYSDFMEYLISYEQQPKVIQGRYIRLDSVSKQDQARHRFYDAISKYIPEQDLWSSFEEALGYLDYEQIQEDNSCYFLDYGDDNWRDSANHDFQYMIGENLSFAADIPYYFLEWISHINTSVPSIVSSNVINRKCLFLNFNYTDTLEKGYAIPSSNILYIHGNALRGNNLILGHHDATLFQERTIPAFNAAEEHGIYLEDIEEDFRLQEAREIIKDYFRKTYKDTASIIRYNQSFFNSLTTVNEVYIFGHSLSEIDFDYFAEIKKNVPLTCQWYISYHDNMVNAQNLIRRLNIKNFQLFQF</sequence>
<dbReference type="STRING" id="411468.CLOSCI_00091"/>
<accession>B0N9H9</accession>
<dbReference type="Pfam" id="PF14253">
    <property type="entry name" value="AbiH"/>
    <property type="match status" value="1"/>
</dbReference>
<dbReference type="InterPro" id="IPR025935">
    <property type="entry name" value="AbiH"/>
</dbReference>
<protein>
    <submittedName>
        <fullName evidence="1">Uncharacterized protein</fullName>
    </submittedName>
</protein>
<dbReference type="EMBL" id="CP036170">
    <property type="protein sequence ID" value="QBF76100.1"/>
    <property type="molecule type" value="Genomic_DNA"/>
</dbReference>